<dbReference type="Gene3D" id="3.30.450.20">
    <property type="entry name" value="PAS domain"/>
    <property type="match status" value="2"/>
</dbReference>
<keyword evidence="11" id="KW-0812">Transmembrane</keyword>
<dbReference type="PANTHER" id="PTHR45339">
    <property type="entry name" value="HYBRID SIGNAL TRANSDUCTION HISTIDINE KINASE J"/>
    <property type="match status" value="1"/>
</dbReference>
<gene>
    <name evidence="16" type="ORF">SAMN05192542_102494</name>
</gene>
<dbReference type="SUPFAM" id="SSF55785">
    <property type="entry name" value="PYP-like sensor domain (PAS domain)"/>
    <property type="match status" value="2"/>
</dbReference>
<dbReference type="SUPFAM" id="SSF47384">
    <property type="entry name" value="Homodimeric domain of signal transducing histidine kinase"/>
    <property type="match status" value="1"/>
</dbReference>
<dbReference type="InterPro" id="IPR001789">
    <property type="entry name" value="Sig_transdc_resp-reg_receiver"/>
</dbReference>
<dbReference type="SMART" id="SM00387">
    <property type="entry name" value="HATPase_c"/>
    <property type="match status" value="1"/>
</dbReference>
<dbReference type="PROSITE" id="PS50110">
    <property type="entry name" value="RESPONSE_REGULATORY"/>
    <property type="match status" value="1"/>
</dbReference>
<dbReference type="Pfam" id="PF00072">
    <property type="entry name" value="Response_reg"/>
    <property type="match status" value="1"/>
</dbReference>
<dbReference type="EMBL" id="FOAJ01000002">
    <property type="protein sequence ID" value="SEK55685.1"/>
    <property type="molecule type" value="Genomic_DNA"/>
</dbReference>
<dbReference type="InterPro" id="IPR001638">
    <property type="entry name" value="Solute-binding_3/MltF_N"/>
</dbReference>
<evidence type="ECO:0000256" key="5">
    <source>
        <dbReference type="ARBA" id="ARBA00023012"/>
    </source>
</evidence>
<evidence type="ECO:0000259" key="13">
    <source>
        <dbReference type="PROSITE" id="PS50109"/>
    </source>
</evidence>
<dbReference type="InterPro" id="IPR008207">
    <property type="entry name" value="Sig_transdc_His_kin_Hpt_dom"/>
</dbReference>
<dbReference type="FunFam" id="3.30.565.10:FF:000010">
    <property type="entry name" value="Sensor histidine kinase RcsC"/>
    <property type="match status" value="1"/>
</dbReference>
<keyword evidence="6" id="KW-0843">Virulence</keyword>
<dbReference type="NCBIfam" id="TIGR00229">
    <property type="entry name" value="sensory_box"/>
    <property type="match status" value="1"/>
</dbReference>
<evidence type="ECO:0000256" key="4">
    <source>
        <dbReference type="ARBA" id="ARBA00022729"/>
    </source>
</evidence>
<evidence type="ECO:0000256" key="1">
    <source>
        <dbReference type="ARBA" id="ARBA00000085"/>
    </source>
</evidence>
<feature type="transmembrane region" description="Helical" evidence="11">
    <location>
        <begin position="531"/>
        <end position="552"/>
    </location>
</feature>
<proteinExistence type="predicted"/>
<dbReference type="Pfam" id="PF02518">
    <property type="entry name" value="HATPase_c"/>
    <property type="match status" value="1"/>
</dbReference>
<name>A0A1H7I563_9BURK</name>
<dbReference type="GO" id="GO:0005886">
    <property type="term" value="C:plasma membrane"/>
    <property type="evidence" value="ECO:0007669"/>
    <property type="project" value="UniProtKB-SubCell"/>
</dbReference>
<dbReference type="CDD" id="cd00130">
    <property type="entry name" value="PAS"/>
    <property type="match status" value="2"/>
</dbReference>
<feature type="modified residue" description="Phosphohistidine" evidence="9">
    <location>
        <position position="1430"/>
    </location>
</feature>
<comment type="function">
    <text evidence="7">Member of the two-component regulatory system BvgS/BvgA. Phosphorylates BvgA via a four-step phosphorelay in response to environmental signals.</text>
</comment>
<keyword evidence="11" id="KW-1133">Transmembrane helix</keyword>
<feature type="domain" description="HPt" evidence="15">
    <location>
        <begin position="1391"/>
        <end position="1489"/>
    </location>
</feature>
<dbReference type="CDD" id="cd00082">
    <property type="entry name" value="HisKA"/>
    <property type="match status" value="1"/>
</dbReference>
<reference evidence="17" key="1">
    <citation type="submission" date="2016-10" db="EMBL/GenBank/DDBJ databases">
        <authorList>
            <person name="Varghese N."/>
            <person name="Submissions S."/>
        </authorList>
    </citation>
    <scope>NUCLEOTIDE SEQUENCE [LARGE SCALE GENOMIC DNA]</scope>
    <source>
        <strain evidence="17">LMG 26416</strain>
    </source>
</reference>
<dbReference type="Gene3D" id="1.10.287.130">
    <property type="match status" value="1"/>
</dbReference>
<evidence type="ECO:0000256" key="9">
    <source>
        <dbReference type="PROSITE-ProRule" id="PRU00110"/>
    </source>
</evidence>
<dbReference type="InterPro" id="IPR036097">
    <property type="entry name" value="HisK_dim/P_sf"/>
</dbReference>
<dbReference type="PROSITE" id="PS50109">
    <property type="entry name" value="HIS_KIN"/>
    <property type="match status" value="1"/>
</dbReference>
<sequence length="1489" mass="162461">MKFRMHGSRWRRLIASAFTLLVVFAHPQATAQSPADVSKPAASQPVSTPFPPRLLVGVLADGWPPLEVLDGDRVTGFSADYLRLLVGTDVELVPKRYPDMPRLIAAACAGEVDLLMSVARTPERERCLAFTTPYLNGAAAFVTRSDDADALTSPDRIARARIATERGFALEQLLRKRFPQATIEPYATTWDALDSVATGSADVYAGFAAVVRYQLSAEAFRGLRIAYEERMVVRDMRFAVPASAKALRDRLNVALSGVRPAAATALRARWLDGAPRMPTSPLALSADERAWLRALPPLSVGFDDDWAPFSYVGPSGQPSGIASDYLDYLGHVLGVTFRRIPTPGWIETTGAFRHGDFALLATAMRDDARLPGAQFTQPYEHYPFALVARRNEPVVRGLKDFAGRRVVLTPHAPAAELFATDLPGSQIVRAATLDEGLTMVADRRADVLIADAAAVAGPLRRDHDDELQIVGPAGHDDEVSFAVRGDLAPLAGLIDRALRAMPAGEAQRIRHRWVTAAVAGRSGWSVNALRLLPLLIVFGVVLLVTLRAYVLLQREMKRRRRAERVLARQVELQNTMMEMIPYPLAARDLQNRYLAVNHAYEEATGLSRVQLLGRSSTSVAPWGEANSRRVDGMYRQTVADGGARRVELVLDGHDGRADRDDEARHGIFATRLCSDSRNEPFCVLGTMIDITDIRRAELRARETERLLSDVTHSLPAIVFQLRRTPDGRYAFPYIGGDTQRLFGDGGSELIRANALDMQRVHPKDRKRLIVWLERSARRLTPVHVEFRYFASDGTLWLRAEFVPHRKDDGSVVWSGYAADVSVERARADELARARDIAQAASRAKDNFLAMMSHEIRTPMNGVLGLVEVLERTPLNVEQSEMVGMVQESAGALLQILDDLLDYAKIEVGRLAIESEPFDVRELVDRAVGLLAGRAHEKGLKLRVDVEPDVAAVLCGDSVRLRQILFNLLSNAIKFTPRGEVCVNVSATAIDGDGARQLVALSVEDTGIGIAPHMQAHLFEPFVQAESSTTRRFGGTGLGLAICRKLAELMGGTLALRSESGRGTCMTLHIELPVEMPVGPADGLLGKHALVACDDERTARALTHFGTALGMRMTHVASSALFENEGADAQADHVDLIFMSDDVSAPSLPTDAPVIRVTASPKPTGYRVTDSGVLLSANPVSWCGLGTACAVALAGLPVAVSSSVSRHAEAGDSLAAPDRDKERLAGRLILVAEDHPVNQELIRHQLALLGFACDVVNDGEEALAELACNDYGCLITDCHMPKLSGYGLVRKLRERERESGAQRLPVLGITASTASDDLRLCLDAGMDDCLVKPMRLATLRDALARWFGVTEGARRPMPASAPARAKTLAHAAGSGGDFEPLDLDHMIHVWGSEATVKALLDSFVSAVRDDLLALLPLLDDVNVARLREWHHRLAGAVGVLQYPALLSVLETYRWHMDDHSADQLREEGLQLIHTCEALLNDIEKQAAWLA</sequence>
<dbReference type="Pfam" id="PF00497">
    <property type="entry name" value="SBP_bac_3"/>
    <property type="match status" value="2"/>
</dbReference>
<evidence type="ECO:0000256" key="10">
    <source>
        <dbReference type="PROSITE-ProRule" id="PRU00169"/>
    </source>
</evidence>
<dbReference type="GO" id="GO:0005524">
    <property type="term" value="F:ATP binding"/>
    <property type="evidence" value="ECO:0007669"/>
    <property type="project" value="UniProtKB-KW"/>
</dbReference>
<dbReference type="InterPro" id="IPR011006">
    <property type="entry name" value="CheY-like_superfamily"/>
</dbReference>
<keyword evidence="3 10" id="KW-0597">Phosphoprotein</keyword>
<evidence type="ECO:0000256" key="11">
    <source>
        <dbReference type="SAM" id="Phobius"/>
    </source>
</evidence>
<evidence type="ECO:0000256" key="12">
    <source>
        <dbReference type="SAM" id="SignalP"/>
    </source>
</evidence>
<dbReference type="SUPFAM" id="SSF55874">
    <property type="entry name" value="ATPase domain of HSP90 chaperone/DNA topoisomerase II/histidine kinase"/>
    <property type="match status" value="1"/>
</dbReference>
<dbReference type="SUPFAM" id="SSF53850">
    <property type="entry name" value="Periplasmic binding protein-like II"/>
    <property type="match status" value="2"/>
</dbReference>
<evidence type="ECO:0000256" key="6">
    <source>
        <dbReference type="ARBA" id="ARBA00023026"/>
    </source>
</evidence>
<dbReference type="PRINTS" id="PR00344">
    <property type="entry name" value="BCTRLSENSOR"/>
</dbReference>
<accession>A0A1H7I563</accession>
<dbReference type="InterPro" id="IPR036890">
    <property type="entry name" value="HATPase_C_sf"/>
</dbReference>
<organism evidence="16 17">
    <name type="scientific">Paraburkholderia caballeronis</name>
    <dbReference type="NCBI Taxonomy" id="416943"/>
    <lineage>
        <taxon>Bacteria</taxon>
        <taxon>Pseudomonadati</taxon>
        <taxon>Pseudomonadota</taxon>
        <taxon>Betaproteobacteria</taxon>
        <taxon>Burkholderiales</taxon>
        <taxon>Burkholderiaceae</taxon>
        <taxon>Paraburkholderia</taxon>
    </lineage>
</organism>
<dbReference type="SMART" id="SM00062">
    <property type="entry name" value="PBPb"/>
    <property type="match status" value="2"/>
</dbReference>
<feature type="signal peptide" evidence="12">
    <location>
        <begin position="1"/>
        <end position="31"/>
    </location>
</feature>
<feature type="chain" id="PRO_5030028958" description="Virulence sensor protein BvgS" evidence="12">
    <location>
        <begin position="32"/>
        <end position="1489"/>
    </location>
</feature>
<dbReference type="InterPro" id="IPR004358">
    <property type="entry name" value="Sig_transdc_His_kin-like_C"/>
</dbReference>
<dbReference type="SUPFAM" id="SSF52172">
    <property type="entry name" value="CheY-like"/>
    <property type="match status" value="1"/>
</dbReference>
<dbReference type="PROSITE" id="PS50894">
    <property type="entry name" value="HPT"/>
    <property type="match status" value="1"/>
</dbReference>
<evidence type="ECO:0000313" key="17">
    <source>
        <dbReference type="Proteomes" id="UP000199120"/>
    </source>
</evidence>
<dbReference type="SUPFAM" id="SSF47226">
    <property type="entry name" value="Histidine-containing phosphotransfer domain, HPT domain"/>
    <property type="match status" value="1"/>
</dbReference>
<dbReference type="CDD" id="cd01007">
    <property type="entry name" value="PBP2_BvgS_HisK_like"/>
    <property type="match status" value="2"/>
</dbReference>
<evidence type="ECO:0000259" key="14">
    <source>
        <dbReference type="PROSITE" id="PS50110"/>
    </source>
</evidence>
<evidence type="ECO:0000259" key="15">
    <source>
        <dbReference type="PROSITE" id="PS50894"/>
    </source>
</evidence>
<feature type="domain" description="Histidine kinase" evidence="13">
    <location>
        <begin position="850"/>
        <end position="1073"/>
    </location>
</feature>
<evidence type="ECO:0000256" key="3">
    <source>
        <dbReference type="ARBA" id="ARBA00022553"/>
    </source>
</evidence>
<evidence type="ECO:0000256" key="2">
    <source>
        <dbReference type="ARBA" id="ARBA00012438"/>
    </source>
</evidence>
<dbReference type="InterPro" id="IPR003661">
    <property type="entry name" value="HisK_dim/P_dom"/>
</dbReference>
<dbReference type="SMART" id="SM00448">
    <property type="entry name" value="REC"/>
    <property type="match status" value="1"/>
</dbReference>
<comment type="catalytic activity">
    <reaction evidence="1">
        <text>ATP + protein L-histidine = ADP + protein N-phospho-L-histidine.</text>
        <dbReference type="EC" id="2.7.13.3"/>
    </reaction>
</comment>
<dbReference type="Pfam" id="PF00512">
    <property type="entry name" value="HisKA"/>
    <property type="match status" value="1"/>
</dbReference>
<dbReference type="InterPro" id="IPR035965">
    <property type="entry name" value="PAS-like_dom_sf"/>
</dbReference>
<evidence type="ECO:0000313" key="16">
    <source>
        <dbReference type="EMBL" id="SEK55685.1"/>
    </source>
</evidence>
<dbReference type="InterPro" id="IPR005467">
    <property type="entry name" value="His_kinase_dom"/>
</dbReference>
<dbReference type="Proteomes" id="UP000199120">
    <property type="component" value="Unassembled WGS sequence"/>
</dbReference>
<dbReference type="GO" id="GO:0000155">
    <property type="term" value="F:phosphorelay sensor kinase activity"/>
    <property type="evidence" value="ECO:0007669"/>
    <property type="project" value="InterPro"/>
</dbReference>
<dbReference type="OrthoDB" id="9796305at2"/>
<evidence type="ECO:0000256" key="7">
    <source>
        <dbReference type="ARBA" id="ARBA00058004"/>
    </source>
</evidence>
<feature type="modified residue" description="4-aspartylphosphate" evidence="10">
    <location>
        <position position="1276"/>
    </location>
</feature>
<dbReference type="Gene3D" id="3.40.190.10">
    <property type="entry name" value="Periplasmic binding protein-like II"/>
    <property type="match status" value="4"/>
</dbReference>
<dbReference type="EC" id="2.7.13.3" evidence="2"/>
<feature type="domain" description="Response regulatory" evidence="14">
    <location>
        <begin position="1227"/>
        <end position="1346"/>
    </location>
</feature>
<dbReference type="CDD" id="cd17546">
    <property type="entry name" value="REC_hyHK_CKI1_RcsC-like"/>
    <property type="match status" value="1"/>
</dbReference>
<evidence type="ECO:0000256" key="8">
    <source>
        <dbReference type="ARBA" id="ARBA00070152"/>
    </source>
</evidence>
<keyword evidence="11" id="KW-0472">Membrane</keyword>
<dbReference type="InterPro" id="IPR036641">
    <property type="entry name" value="HPT_dom_sf"/>
</dbReference>
<dbReference type="Gene3D" id="3.40.50.2300">
    <property type="match status" value="1"/>
</dbReference>
<dbReference type="InterPro" id="IPR003594">
    <property type="entry name" value="HATPase_dom"/>
</dbReference>
<dbReference type="CDD" id="cd16922">
    <property type="entry name" value="HATPase_EvgS-ArcB-TorS-like"/>
    <property type="match status" value="1"/>
</dbReference>
<keyword evidence="4 12" id="KW-0732">Signal</keyword>
<keyword evidence="5" id="KW-0902">Two-component regulatory system</keyword>
<dbReference type="STRING" id="416943.SAMN05445871_3187"/>
<dbReference type="PANTHER" id="PTHR45339:SF5">
    <property type="entry name" value="HISTIDINE KINASE"/>
    <property type="match status" value="1"/>
</dbReference>
<keyword evidence="17" id="KW-1185">Reference proteome</keyword>
<dbReference type="InterPro" id="IPR000014">
    <property type="entry name" value="PAS"/>
</dbReference>
<protein>
    <recommendedName>
        <fullName evidence="8">Virulence sensor protein BvgS</fullName>
        <ecNumber evidence="2">2.7.13.3</ecNumber>
    </recommendedName>
</protein>
<dbReference type="Gene3D" id="3.30.565.10">
    <property type="entry name" value="Histidine kinase-like ATPase, C-terminal domain"/>
    <property type="match status" value="1"/>
</dbReference>
<dbReference type="SMART" id="SM00388">
    <property type="entry name" value="HisKA"/>
    <property type="match status" value="1"/>
</dbReference>